<keyword evidence="12" id="KW-0472">Membrane</keyword>
<evidence type="ECO:0000256" key="1">
    <source>
        <dbReference type="ARBA" id="ARBA00001971"/>
    </source>
</evidence>
<dbReference type="AlphaFoldDB" id="A0A8H5LQK9"/>
<keyword evidence="8" id="KW-1133">Transmembrane helix</keyword>
<evidence type="ECO:0008006" key="17">
    <source>
        <dbReference type="Google" id="ProtNLM"/>
    </source>
</evidence>
<organism evidence="15 16">
    <name type="scientific">Tetrapyrgos nigripes</name>
    <dbReference type="NCBI Taxonomy" id="182062"/>
    <lineage>
        <taxon>Eukaryota</taxon>
        <taxon>Fungi</taxon>
        <taxon>Dikarya</taxon>
        <taxon>Basidiomycota</taxon>
        <taxon>Agaricomycotina</taxon>
        <taxon>Agaricomycetes</taxon>
        <taxon>Agaricomycetidae</taxon>
        <taxon>Agaricales</taxon>
        <taxon>Marasmiineae</taxon>
        <taxon>Marasmiaceae</taxon>
        <taxon>Tetrapyrgos</taxon>
    </lineage>
</organism>
<evidence type="ECO:0000256" key="3">
    <source>
        <dbReference type="ARBA" id="ARBA00004721"/>
    </source>
</evidence>
<dbReference type="Pfam" id="PF00067">
    <property type="entry name" value="p450"/>
    <property type="match status" value="1"/>
</dbReference>
<dbReference type="PRINTS" id="PR00463">
    <property type="entry name" value="EP450I"/>
</dbReference>
<keyword evidence="16" id="KW-1185">Reference proteome</keyword>
<dbReference type="GO" id="GO:0004497">
    <property type="term" value="F:monooxygenase activity"/>
    <property type="evidence" value="ECO:0007669"/>
    <property type="project" value="UniProtKB-KW"/>
</dbReference>
<dbReference type="GO" id="GO:0020037">
    <property type="term" value="F:heme binding"/>
    <property type="evidence" value="ECO:0007669"/>
    <property type="project" value="InterPro"/>
</dbReference>
<evidence type="ECO:0000256" key="2">
    <source>
        <dbReference type="ARBA" id="ARBA00004370"/>
    </source>
</evidence>
<dbReference type="InterPro" id="IPR002401">
    <property type="entry name" value="Cyt_P450_E_grp-I"/>
</dbReference>
<protein>
    <recommendedName>
        <fullName evidence="17">Cytochrome P450</fullName>
    </recommendedName>
</protein>
<dbReference type="PANTHER" id="PTHR24305:SF166">
    <property type="entry name" value="CYTOCHROME P450 12A4, MITOCHONDRIAL-RELATED"/>
    <property type="match status" value="1"/>
</dbReference>
<sequence length="554" mass="63378">MDSDLSGSDFSRSTRISVLLVSYVLLYLCYKRWTRPEFPNVPGPDSKSWWLGNMGELMQNQAGLTEFSWQEKYGYITRFKAPFNNDRLLITDPKALQHIFQTSGYRWQKYTERREISRLTGGRGILWAEADIHKRQRKVMIPGFGFPEAKNFVPIFLSCAEAMCARWRDIMSANPDQSAVFDLPDWLSRATLDAIGQAAFDYHFGAIADDENELQDVYRNMMHNAFGSPSNGALIGLDIAQYLPSRVIQIITDYLPSPRLRVLRRNGQTVDRVAKELVEMKFNALLEGKGKRDVMSLLVKANASEDPKTRLSNEELIAQMRTIALAGHETTSNTLSWMMLEMARHPDMQTRLRQEIRQAERTLQKQGRVDFNAQDFETMPYMTAVLKETLRFHPVAIHLYRRAVEDDVLPLSKPIMLTNEEAITELPVPKGTKIVASMHAYNRNQEIFGEDAHTFNPDRWLIPNYVKTGVSWGVYANLATFSAGVRSCIGWRFALIELQTFMIELLRNFEFSKTSKIDKLRREACLVMVPTIEGEVEKGSQMPLRVSFASAGDE</sequence>
<proteinExistence type="inferred from homology"/>
<comment type="caution">
    <text evidence="15">The sequence shown here is derived from an EMBL/GenBank/DDBJ whole genome shotgun (WGS) entry which is preliminary data.</text>
</comment>
<evidence type="ECO:0000256" key="12">
    <source>
        <dbReference type="ARBA" id="ARBA00023136"/>
    </source>
</evidence>
<evidence type="ECO:0000313" key="16">
    <source>
        <dbReference type="Proteomes" id="UP000559256"/>
    </source>
</evidence>
<dbReference type="PANTHER" id="PTHR24305">
    <property type="entry name" value="CYTOCHROME P450"/>
    <property type="match status" value="1"/>
</dbReference>
<dbReference type="SUPFAM" id="SSF48264">
    <property type="entry name" value="Cytochrome P450"/>
    <property type="match status" value="1"/>
</dbReference>
<keyword evidence="9 14" id="KW-0560">Oxidoreductase</keyword>
<dbReference type="Proteomes" id="UP000559256">
    <property type="component" value="Unassembled WGS sequence"/>
</dbReference>
<dbReference type="EMBL" id="JAACJM010000025">
    <property type="protein sequence ID" value="KAF5365917.1"/>
    <property type="molecule type" value="Genomic_DNA"/>
</dbReference>
<keyword evidence="10 13" id="KW-0408">Iron</keyword>
<accession>A0A8H5LQK9</accession>
<dbReference type="GO" id="GO:0016020">
    <property type="term" value="C:membrane"/>
    <property type="evidence" value="ECO:0007669"/>
    <property type="project" value="UniProtKB-SubCell"/>
</dbReference>
<gene>
    <name evidence="15" type="ORF">D9758_006666</name>
</gene>
<dbReference type="InterPro" id="IPR017972">
    <property type="entry name" value="Cyt_P450_CS"/>
</dbReference>
<dbReference type="InterPro" id="IPR001128">
    <property type="entry name" value="Cyt_P450"/>
</dbReference>
<evidence type="ECO:0000256" key="5">
    <source>
        <dbReference type="ARBA" id="ARBA00022617"/>
    </source>
</evidence>
<evidence type="ECO:0000256" key="9">
    <source>
        <dbReference type="ARBA" id="ARBA00023002"/>
    </source>
</evidence>
<name>A0A8H5LQK9_9AGAR</name>
<keyword evidence="7 13" id="KW-0479">Metal-binding</keyword>
<feature type="binding site" description="axial binding residue" evidence="13">
    <location>
        <position position="488"/>
    </location>
    <ligand>
        <name>heme</name>
        <dbReference type="ChEBI" id="CHEBI:30413"/>
    </ligand>
    <ligandPart>
        <name>Fe</name>
        <dbReference type="ChEBI" id="CHEBI:18248"/>
    </ligandPart>
</feature>
<comment type="pathway">
    <text evidence="3">Secondary metabolite biosynthesis; terpenoid biosynthesis.</text>
</comment>
<evidence type="ECO:0000256" key="13">
    <source>
        <dbReference type="PIRSR" id="PIRSR602401-1"/>
    </source>
</evidence>
<evidence type="ECO:0000256" key="10">
    <source>
        <dbReference type="ARBA" id="ARBA00023004"/>
    </source>
</evidence>
<evidence type="ECO:0000256" key="6">
    <source>
        <dbReference type="ARBA" id="ARBA00022692"/>
    </source>
</evidence>
<dbReference type="GO" id="GO:0005506">
    <property type="term" value="F:iron ion binding"/>
    <property type="evidence" value="ECO:0007669"/>
    <property type="project" value="InterPro"/>
</dbReference>
<dbReference type="InterPro" id="IPR036396">
    <property type="entry name" value="Cyt_P450_sf"/>
</dbReference>
<evidence type="ECO:0000313" key="15">
    <source>
        <dbReference type="EMBL" id="KAF5365917.1"/>
    </source>
</evidence>
<dbReference type="CDD" id="cd11069">
    <property type="entry name" value="CYP_FUM15-like"/>
    <property type="match status" value="1"/>
</dbReference>
<dbReference type="GO" id="GO:0016705">
    <property type="term" value="F:oxidoreductase activity, acting on paired donors, with incorporation or reduction of molecular oxygen"/>
    <property type="evidence" value="ECO:0007669"/>
    <property type="project" value="InterPro"/>
</dbReference>
<comment type="cofactor">
    <cofactor evidence="1 13">
        <name>heme</name>
        <dbReference type="ChEBI" id="CHEBI:30413"/>
    </cofactor>
</comment>
<evidence type="ECO:0000256" key="14">
    <source>
        <dbReference type="RuleBase" id="RU000461"/>
    </source>
</evidence>
<dbReference type="PRINTS" id="PR00385">
    <property type="entry name" value="P450"/>
</dbReference>
<dbReference type="Gene3D" id="1.10.630.10">
    <property type="entry name" value="Cytochrome P450"/>
    <property type="match status" value="1"/>
</dbReference>
<evidence type="ECO:0000256" key="8">
    <source>
        <dbReference type="ARBA" id="ARBA00022989"/>
    </source>
</evidence>
<keyword evidence="11 14" id="KW-0503">Monooxygenase</keyword>
<dbReference type="InterPro" id="IPR050121">
    <property type="entry name" value="Cytochrome_P450_monoxygenase"/>
</dbReference>
<comment type="similarity">
    <text evidence="4 14">Belongs to the cytochrome P450 family.</text>
</comment>
<evidence type="ECO:0000256" key="4">
    <source>
        <dbReference type="ARBA" id="ARBA00010617"/>
    </source>
</evidence>
<evidence type="ECO:0000256" key="7">
    <source>
        <dbReference type="ARBA" id="ARBA00022723"/>
    </source>
</evidence>
<dbReference type="OrthoDB" id="1470350at2759"/>
<keyword evidence="6" id="KW-0812">Transmembrane</keyword>
<dbReference type="PROSITE" id="PS00086">
    <property type="entry name" value="CYTOCHROME_P450"/>
    <property type="match status" value="1"/>
</dbReference>
<keyword evidence="5 13" id="KW-0349">Heme</keyword>
<evidence type="ECO:0000256" key="11">
    <source>
        <dbReference type="ARBA" id="ARBA00023033"/>
    </source>
</evidence>
<reference evidence="15 16" key="1">
    <citation type="journal article" date="2020" name="ISME J.">
        <title>Uncovering the hidden diversity of litter-decomposition mechanisms in mushroom-forming fungi.</title>
        <authorList>
            <person name="Floudas D."/>
            <person name="Bentzer J."/>
            <person name="Ahren D."/>
            <person name="Johansson T."/>
            <person name="Persson P."/>
            <person name="Tunlid A."/>
        </authorList>
    </citation>
    <scope>NUCLEOTIDE SEQUENCE [LARGE SCALE GENOMIC DNA]</scope>
    <source>
        <strain evidence="15 16">CBS 291.85</strain>
    </source>
</reference>
<comment type="subcellular location">
    <subcellularLocation>
        <location evidence="2">Membrane</location>
    </subcellularLocation>
</comment>